<evidence type="ECO:0000256" key="1">
    <source>
        <dbReference type="SAM" id="MobiDB-lite"/>
    </source>
</evidence>
<comment type="caution">
    <text evidence="3">The sequence shown here is derived from an EMBL/GenBank/DDBJ whole genome shotgun (WGS) entry which is preliminary data.</text>
</comment>
<reference evidence="3 4" key="1">
    <citation type="journal article" date="2018" name="Evol. Lett.">
        <title>Horizontal gene cluster transfer increased hallucinogenic mushroom diversity.</title>
        <authorList>
            <person name="Reynolds H.T."/>
            <person name="Vijayakumar V."/>
            <person name="Gluck-Thaler E."/>
            <person name="Korotkin H.B."/>
            <person name="Matheny P.B."/>
            <person name="Slot J.C."/>
        </authorList>
    </citation>
    <scope>NUCLEOTIDE SEQUENCE [LARGE SCALE GENOMIC DNA]</scope>
    <source>
        <strain evidence="3 4">2629</strain>
    </source>
</reference>
<organism evidence="3 4">
    <name type="scientific">Panaeolus cyanescens</name>
    <dbReference type="NCBI Taxonomy" id="181874"/>
    <lineage>
        <taxon>Eukaryota</taxon>
        <taxon>Fungi</taxon>
        <taxon>Dikarya</taxon>
        <taxon>Basidiomycota</taxon>
        <taxon>Agaricomycotina</taxon>
        <taxon>Agaricomycetes</taxon>
        <taxon>Agaricomycetidae</taxon>
        <taxon>Agaricales</taxon>
        <taxon>Agaricineae</taxon>
        <taxon>Galeropsidaceae</taxon>
        <taxon>Panaeolus</taxon>
    </lineage>
</organism>
<name>A0A409W932_9AGAR</name>
<evidence type="ECO:0000313" key="4">
    <source>
        <dbReference type="Proteomes" id="UP000284842"/>
    </source>
</evidence>
<accession>A0A409W932</accession>
<sequence>MTSITYRLSLALAIICTGLGIALIGLIWWGCQRCTRRSKPEDNNNDEPNMAYSSTIPVEHLVYASPASPDHKIRRYSLSYVDHTGTPVSPLYSRPATFIAPSSEAILEYDGDVRSPTTNASDTTHHTYQQYQVVSSPYDLTSPTGGYVPAIPSPPPVILHPATSTYAPRRSNTISSYHDHTNHIPQSQSQRPLSRHNTTSRTSTNTSPTLSATPTCSTPMTPRAKQKSTQSQASRRTSTASYYDAADLIVGPAPQPSTGGGSAELSSTTRKGYGHAQTPAPVSYKYSSEGATAIANGIPGLGGQAQMWSFTTH</sequence>
<keyword evidence="2" id="KW-0472">Membrane</keyword>
<keyword evidence="2" id="KW-1133">Transmembrane helix</keyword>
<gene>
    <name evidence="3" type="ORF">CVT24_010295</name>
</gene>
<feature type="compositionally biased region" description="Polar residues" evidence="1">
    <location>
        <begin position="183"/>
        <end position="192"/>
    </location>
</feature>
<proteinExistence type="predicted"/>
<evidence type="ECO:0000256" key="2">
    <source>
        <dbReference type="SAM" id="Phobius"/>
    </source>
</evidence>
<dbReference type="EMBL" id="NHTK01005707">
    <property type="protein sequence ID" value="PPQ75026.1"/>
    <property type="molecule type" value="Genomic_DNA"/>
</dbReference>
<feature type="transmembrane region" description="Helical" evidence="2">
    <location>
        <begin position="6"/>
        <end position="29"/>
    </location>
</feature>
<evidence type="ECO:0000313" key="3">
    <source>
        <dbReference type="EMBL" id="PPQ75026.1"/>
    </source>
</evidence>
<feature type="region of interest" description="Disordered" evidence="1">
    <location>
        <begin position="168"/>
        <end position="279"/>
    </location>
</feature>
<keyword evidence="4" id="KW-1185">Reference proteome</keyword>
<protein>
    <submittedName>
        <fullName evidence="3">Uncharacterized protein</fullName>
    </submittedName>
</protein>
<dbReference type="Proteomes" id="UP000284842">
    <property type="component" value="Unassembled WGS sequence"/>
</dbReference>
<keyword evidence="2" id="KW-0812">Transmembrane</keyword>
<dbReference type="InParanoid" id="A0A409W932"/>
<feature type="compositionally biased region" description="Low complexity" evidence="1">
    <location>
        <begin position="195"/>
        <end position="211"/>
    </location>
</feature>
<feature type="compositionally biased region" description="Low complexity" evidence="1">
    <location>
        <begin position="227"/>
        <end position="241"/>
    </location>
</feature>
<dbReference type="AlphaFoldDB" id="A0A409W932"/>